<dbReference type="FunFam" id="3.10.580.10:FF:000002">
    <property type="entry name" value="Magnesium/cobalt efflux protein CorC"/>
    <property type="match status" value="1"/>
</dbReference>
<comment type="similarity">
    <text evidence="2">Belongs to the UPF0053 family.</text>
</comment>
<dbReference type="PROSITE" id="PS51371">
    <property type="entry name" value="CBS"/>
    <property type="match status" value="1"/>
</dbReference>
<reference evidence="14 15" key="1">
    <citation type="submission" date="2019-03" db="EMBL/GenBank/DDBJ databases">
        <title>Genomics of glacier-inhabiting Cryobacterium strains.</title>
        <authorList>
            <person name="Liu Q."/>
            <person name="Xin Y.-H."/>
        </authorList>
    </citation>
    <scope>NUCLEOTIDE SEQUENCE [LARGE SCALE GENOMIC DNA]</scope>
    <source>
        <strain evidence="14 15">TMT2-48-2</strain>
    </source>
</reference>
<dbReference type="InterPro" id="IPR002550">
    <property type="entry name" value="CNNM"/>
</dbReference>
<feature type="transmembrane region" description="Helical" evidence="11">
    <location>
        <begin position="6"/>
        <end position="32"/>
    </location>
</feature>
<dbReference type="InterPro" id="IPR005170">
    <property type="entry name" value="Transptr-assoc_dom"/>
</dbReference>
<dbReference type="InterPro" id="IPR046342">
    <property type="entry name" value="CBS_dom_sf"/>
</dbReference>
<dbReference type="InterPro" id="IPR036318">
    <property type="entry name" value="FAD-bd_PCMH-like_sf"/>
</dbReference>
<evidence type="ECO:0000313" key="14">
    <source>
        <dbReference type="EMBL" id="TFC77830.1"/>
    </source>
</evidence>
<dbReference type="SUPFAM" id="SSF54631">
    <property type="entry name" value="CBS-domain pair"/>
    <property type="match status" value="1"/>
</dbReference>
<evidence type="ECO:0000259" key="12">
    <source>
        <dbReference type="PROSITE" id="PS51371"/>
    </source>
</evidence>
<evidence type="ECO:0000256" key="7">
    <source>
        <dbReference type="ARBA" id="ARBA00023122"/>
    </source>
</evidence>
<dbReference type="RefSeq" id="WP_134370850.1">
    <property type="nucleotide sequence ID" value="NZ_SOGN01000053.1"/>
</dbReference>
<evidence type="ECO:0000256" key="4">
    <source>
        <dbReference type="ARBA" id="ARBA00022692"/>
    </source>
</evidence>
<dbReference type="Pfam" id="PF03471">
    <property type="entry name" value="CorC_HlyC"/>
    <property type="match status" value="1"/>
</dbReference>
<dbReference type="Pfam" id="PF00571">
    <property type="entry name" value="CBS"/>
    <property type="match status" value="2"/>
</dbReference>
<dbReference type="InterPro" id="IPR016169">
    <property type="entry name" value="FAD-bd_PCMH_sub2"/>
</dbReference>
<keyword evidence="8 10" id="KW-0472">Membrane</keyword>
<evidence type="ECO:0000256" key="10">
    <source>
        <dbReference type="PROSITE-ProRule" id="PRU01193"/>
    </source>
</evidence>
<dbReference type="Proteomes" id="UP000298433">
    <property type="component" value="Unassembled WGS sequence"/>
</dbReference>
<dbReference type="EMBL" id="SOGN01000053">
    <property type="protein sequence ID" value="TFC77830.1"/>
    <property type="molecule type" value="Genomic_DNA"/>
</dbReference>
<comment type="subcellular location">
    <subcellularLocation>
        <location evidence="1">Cell membrane</location>
        <topology evidence="1">Multi-pass membrane protein</topology>
    </subcellularLocation>
</comment>
<dbReference type="PROSITE" id="PS51846">
    <property type="entry name" value="CNNM"/>
    <property type="match status" value="1"/>
</dbReference>
<evidence type="ECO:0000313" key="15">
    <source>
        <dbReference type="Proteomes" id="UP000298433"/>
    </source>
</evidence>
<dbReference type="InterPro" id="IPR044751">
    <property type="entry name" value="Ion_transp-like_CBS"/>
</dbReference>
<accession>A0A4R8XLK4</accession>
<evidence type="ECO:0000256" key="11">
    <source>
        <dbReference type="SAM" id="Phobius"/>
    </source>
</evidence>
<keyword evidence="3" id="KW-1003">Cell membrane</keyword>
<feature type="domain" description="CNNM transmembrane" evidence="13">
    <location>
        <begin position="1"/>
        <end position="203"/>
    </location>
</feature>
<dbReference type="InterPro" id="IPR000644">
    <property type="entry name" value="CBS_dom"/>
</dbReference>
<feature type="transmembrane region" description="Helical" evidence="11">
    <location>
        <begin position="136"/>
        <end position="158"/>
    </location>
</feature>
<keyword evidence="4 10" id="KW-0812">Transmembrane</keyword>
<name>A0A4R8XLK4_9MICO</name>
<keyword evidence="7 9" id="KW-0129">CBS domain</keyword>
<sequence length="432" mass="46455">MDVYTWLNVGLVLLFVLIGGVFAATELALVSLRESQLHALERESARGRAVARLARDPNRFLAAVQIGVTVAGFLSAAYGASTLAPDLAPLLEELGLSAGAADTLALIGLTLLIAYLSLVLGELVPKRFALQKPRTVALALAPPLQVFSTLMRPVIWLLSVSTNAVVRLLGGDPHARSELMSDEELRDLVDAHEGLEVEERHILSEVLDATNRLVQEVMRHRGDVDFLVGTQSIPAALEEIRSLPHSRYPVIGGSVDEVLGFVHVRDLLDPGAHPDSTTVAEVARAIVFLPGTNRILPAMTQLRRAGVHIAIVVDEYGGTDGIVTLEDLVEELVGEIHDEYDLPVPEELITEAGRARLVDGGLNIEDFTDATGVELEDGPYETAAGFVTYRLGRMPQVGDTVSTGEHRLRVAALDGLRVSVIEVGARPEEDSA</sequence>
<evidence type="ECO:0000256" key="5">
    <source>
        <dbReference type="ARBA" id="ARBA00022737"/>
    </source>
</evidence>
<feature type="transmembrane region" description="Helical" evidence="11">
    <location>
        <begin position="104"/>
        <end position="124"/>
    </location>
</feature>
<dbReference type="CDD" id="cd04590">
    <property type="entry name" value="CBS_pair_CorC_HlyC_assoc"/>
    <property type="match status" value="1"/>
</dbReference>
<evidence type="ECO:0000256" key="6">
    <source>
        <dbReference type="ARBA" id="ARBA00022989"/>
    </source>
</evidence>
<dbReference type="Gene3D" id="3.30.465.10">
    <property type="match status" value="1"/>
</dbReference>
<dbReference type="Pfam" id="PF01595">
    <property type="entry name" value="CNNM"/>
    <property type="match status" value="1"/>
</dbReference>
<dbReference type="PANTHER" id="PTHR43099:SF5">
    <property type="entry name" value="HLYC_CORC FAMILY TRANSPORTER"/>
    <property type="match status" value="1"/>
</dbReference>
<comment type="caution">
    <text evidence="14">The sequence shown here is derived from an EMBL/GenBank/DDBJ whole genome shotgun (WGS) entry which is preliminary data.</text>
</comment>
<keyword evidence="15" id="KW-1185">Reference proteome</keyword>
<gene>
    <name evidence="14" type="ORF">E3T23_12980</name>
</gene>
<dbReference type="SUPFAM" id="SSF56176">
    <property type="entry name" value="FAD-binding/transporter-associated domain-like"/>
    <property type="match status" value="1"/>
</dbReference>
<evidence type="ECO:0000256" key="9">
    <source>
        <dbReference type="PROSITE-ProRule" id="PRU00703"/>
    </source>
</evidence>
<protein>
    <submittedName>
        <fullName evidence="14">HlyC/CorC family transporter</fullName>
    </submittedName>
</protein>
<evidence type="ECO:0000256" key="1">
    <source>
        <dbReference type="ARBA" id="ARBA00004651"/>
    </source>
</evidence>
<evidence type="ECO:0000256" key="2">
    <source>
        <dbReference type="ARBA" id="ARBA00006337"/>
    </source>
</evidence>
<feature type="transmembrane region" description="Helical" evidence="11">
    <location>
        <begin position="60"/>
        <end position="84"/>
    </location>
</feature>
<dbReference type="AlphaFoldDB" id="A0A4R8XLK4"/>
<dbReference type="PANTHER" id="PTHR43099">
    <property type="entry name" value="UPF0053 PROTEIN YRKA"/>
    <property type="match status" value="1"/>
</dbReference>
<evidence type="ECO:0000256" key="8">
    <source>
        <dbReference type="ARBA" id="ARBA00023136"/>
    </source>
</evidence>
<dbReference type="Gene3D" id="3.10.580.10">
    <property type="entry name" value="CBS-domain"/>
    <property type="match status" value="1"/>
</dbReference>
<dbReference type="OrthoDB" id="110231at2"/>
<dbReference type="SMART" id="SM01091">
    <property type="entry name" value="CorC_HlyC"/>
    <property type="match status" value="1"/>
</dbReference>
<dbReference type="GO" id="GO:0005886">
    <property type="term" value="C:plasma membrane"/>
    <property type="evidence" value="ECO:0007669"/>
    <property type="project" value="UniProtKB-SubCell"/>
</dbReference>
<organism evidence="14 15">
    <name type="scientific">Cryobacterium cheniae</name>
    <dbReference type="NCBI Taxonomy" id="1259262"/>
    <lineage>
        <taxon>Bacteria</taxon>
        <taxon>Bacillati</taxon>
        <taxon>Actinomycetota</taxon>
        <taxon>Actinomycetes</taxon>
        <taxon>Micrococcales</taxon>
        <taxon>Microbacteriaceae</taxon>
        <taxon>Cryobacterium</taxon>
    </lineage>
</organism>
<evidence type="ECO:0000256" key="3">
    <source>
        <dbReference type="ARBA" id="ARBA00022475"/>
    </source>
</evidence>
<evidence type="ECO:0000259" key="13">
    <source>
        <dbReference type="PROSITE" id="PS51846"/>
    </source>
</evidence>
<keyword evidence="6 10" id="KW-1133">Transmembrane helix</keyword>
<keyword evidence="5" id="KW-0677">Repeat</keyword>
<dbReference type="InterPro" id="IPR051676">
    <property type="entry name" value="UPF0053_domain"/>
</dbReference>
<proteinExistence type="inferred from homology"/>
<dbReference type="GO" id="GO:0050660">
    <property type="term" value="F:flavin adenine dinucleotide binding"/>
    <property type="evidence" value="ECO:0007669"/>
    <property type="project" value="InterPro"/>
</dbReference>
<feature type="domain" description="CBS" evidence="12">
    <location>
        <begin position="282"/>
        <end position="339"/>
    </location>
</feature>